<proteinExistence type="predicted"/>
<organism evidence="2 3">
    <name type="scientific">Pleurodeles waltl</name>
    <name type="common">Iberian ribbed newt</name>
    <dbReference type="NCBI Taxonomy" id="8319"/>
    <lineage>
        <taxon>Eukaryota</taxon>
        <taxon>Metazoa</taxon>
        <taxon>Chordata</taxon>
        <taxon>Craniata</taxon>
        <taxon>Vertebrata</taxon>
        <taxon>Euteleostomi</taxon>
        <taxon>Amphibia</taxon>
        <taxon>Batrachia</taxon>
        <taxon>Caudata</taxon>
        <taxon>Salamandroidea</taxon>
        <taxon>Salamandridae</taxon>
        <taxon>Pleurodelinae</taxon>
        <taxon>Pleurodeles</taxon>
    </lineage>
</organism>
<dbReference type="PANTHER" id="PTHR46888:SF1">
    <property type="entry name" value="RIBONUCLEASE H"/>
    <property type="match status" value="1"/>
</dbReference>
<feature type="region of interest" description="Disordered" evidence="1">
    <location>
        <begin position="1"/>
        <end position="63"/>
    </location>
</feature>
<reference evidence="2" key="1">
    <citation type="journal article" date="2022" name="bioRxiv">
        <title>Sequencing and chromosome-scale assembly of the giantPleurodeles waltlgenome.</title>
        <authorList>
            <person name="Brown T."/>
            <person name="Elewa A."/>
            <person name="Iarovenko S."/>
            <person name="Subramanian E."/>
            <person name="Araus A.J."/>
            <person name="Petzold A."/>
            <person name="Susuki M."/>
            <person name="Suzuki K.-i.T."/>
            <person name="Hayashi T."/>
            <person name="Toyoda A."/>
            <person name="Oliveira C."/>
            <person name="Osipova E."/>
            <person name="Leigh N.D."/>
            <person name="Simon A."/>
            <person name="Yun M.H."/>
        </authorList>
    </citation>
    <scope>NUCLEOTIDE SEQUENCE</scope>
    <source>
        <strain evidence="2">20211129_DDA</strain>
        <tissue evidence="2">Liver</tissue>
    </source>
</reference>
<dbReference type="PANTHER" id="PTHR46888">
    <property type="entry name" value="ZINC KNUCKLE DOMAINCONTAINING PROTEIN-RELATED"/>
    <property type="match status" value="1"/>
</dbReference>
<dbReference type="AlphaFoldDB" id="A0AAV7PZU6"/>
<evidence type="ECO:0000256" key="1">
    <source>
        <dbReference type="SAM" id="MobiDB-lite"/>
    </source>
</evidence>
<dbReference type="CDD" id="cd00303">
    <property type="entry name" value="retropepsin_like"/>
    <property type="match status" value="1"/>
</dbReference>
<comment type="caution">
    <text evidence="2">The sequence shown here is derived from an EMBL/GenBank/DDBJ whole genome shotgun (WGS) entry which is preliminary data.</text>
</comment>
<dbReference type="Proteomes" id="UP001066276">
    <property type="component" value="Chromosome 7"/>
</dbReference>
<sequence>MPASGSRGARNGGVRSSRAGREGSDNKRKARGEEEADQRPETPVKSLPATLQEKHGNLMCVPGPDSGSKGGWVYLNDMERMALVDSGCSQSVIRQNLVLPEQRTPQSQVLIACVHGDQQPYPIATVRLNWIGDDEMITVGVIPDLGEDLILDTDYDDFTSLLEKAGQEQVNNAWWEEAPFGVSEEEARTLRIKISRKQKIEQRREHRNFSDSRDLDPNPPFSHSFYNHWGL</sequence>
<dbReference type="InterPro" id="IPR021109">
    <property type="entry name" value="Peptidase_aspartic_dom_sf"/>
</dbReference>
<keyword evidence="3" id="KW-1185">Reference proteome</keyword>
<dbReference type="SUPFAM" id="SSF50630">
    <property type="entry name" value="Acid proteases"/>
    <property type="match status" value="1"/>
</dbReference>
<evidence type="ECO:0000313" key="3">
    <source>
        <dbReference type="Proteomes" id="UP001066276"/>
    </source>
</evidence>
<protein>
    <submittedName>
        <fullName evidence="2">Uncharacterized protein</fullName>
    </submittedName>
</protein>
<evidence type="ECO:0000313" key="2">
    <source>
        <dbReference type="EMBL" id="KAJ1132774.1"/>
    </source>
</evidence>
<dbReference type="EMBL" id="JANPWB010000011">
    <property type="protein sequence ID" value="KAJ1132774.1"/>
    <property type="molecule type" value="Genomic_DNA"/>
</dbReference>
<accession>A0AAV7PZU6</accession>
<name>A0AAV7PZU6_PLEWA</name>
<feature type="compositionally biased region" description="Basic and acidic residues" evidence="1">
    <location>
        <begin position="19"/>
        <end position="42"/>
    </location>
</feature>
<gene>
    <name evidence="2" type="ORF">NDU88_011077</name>
</gene>